<reference evidence="8" key="1">
    <citation type="journal article" date="2014" name="Front. Microbiol.">
        <title>High frequency of phylogenetically diverse reductive dehalogenase-homologous genes in deep subseafloor sedimentary metagenomes.</title>
        <authorList>
            <person name="Kawai M."/>
            <person name="Futagami T."/>
            <person name="Toyoda A."/>
            <person name="Takaki Y."/>
            <person name="Nishi S."/>
            <person name="Hori S."/>
            <person name="Arai W."/>
            <person name="Tsubouchi T."/>
            <person name="Morono Y."/>
            <person name="Uchiyama I."/>
            <person name="Ito T."/>
            <person name="Fujiyama A."/>
            <person name="Inagaki F."/>
            <person name="Takami H."/>
        </authorList>
    </citation>
    <scope>NUCLEOTIDE SEQUENCE</scope>
    <source>
        <strain evidence="8">Expedition CK06-06</strain>
    </source>
</reference>
<dbReference type="Gene3D" id="3.30.360.10">
    <property type="entry name" value="Dihydrodipicolinate Reductase, domain 2"/>
    <property type="match status" value="1"/>
</dbReference>
<dbReference type="EMBL" id="BART01015581">
    <property type="protein sequence ID" value="GAG86345.1"/>
    <property type="molecule type" value="Genomic_DNA"/>
</dbReference>
<evidence type="ECO:0000259" key="6">
    <source>
        <dbReference type="Pfam" id="PF01408"/>
    </source>
</evidence>
<keyword evidence="3" id="KW-0378">Hydrolase</keyword>
<dbReference type="InterPro" id="IPR036291">
    <property type="entry name" value="NAD(P)-bd_dom_sf"/>
</dbReference>
<evidence type="ECO:0000313" key="8">
    <source>
        <dbReference type="EMBL" id="GAG86345.1"/>
    </source>
</evidence>
<comment type="cofactor">
    <cofactor evidence="1">
        <name>NAD(+)</name>
        <dbReference type="ChEBI" id="CHEBI:57540"/>
    </cofactor>
</comment>
<comment type="similarity">
    <text evidence="2">Belongs to the Gfo/Idh/MocA family. Glycosyl hydrolase 109 subfamily.</text>
</comment>
<keyword evidence="4" id="KW-0520">NAD</keyword>
<organism evidence="8">
    <name type="scientific">marine sediment metagenome</name>
    <dbReference type="NCBI Taxonomy" id="412755"/>
    <lineage>
        <taxon>unclassified sequences</taxon>
        <taxon>metagenomes</taxon>
        <taxon>ecological metagenomes</taxon>
    </lineage>
</organism>
<dbReference type="PANTHER" id="PTHR43818:SF1">
    <property type="entry name" value="GLYCOSYL HYDROLASE FAMILY 109 PROTEIN"/>
    <property type="match status" value="1"/>
</dbReference>
<evidence type="ECO:0000256" key="2">
    <source>
        <dbReference type="ARBA" id="ARBA00009329"/>
    </source>
</evidence>
<feature type="non-terminal residue" evidence="8">
    <location>
        <position position="1"/>
    </location>
</feature>
<feature type="domain" description="Gfo/Idh/MocA-like oxidoreductase N-terminal" evidence="6">
    <location>
        <begin position="3"/>
        <end position="60"/>
    </location>
</feature>
<protein>
    <submittedName>
        <fullName evidence="8">Uncharacterized protein</fullName>
    </submittedName>
</protein>
<comment type="caution">
    <text evidence="8">The sequence shown here is derived from an EMBL/GenBank/DDBJ whole genome shotgun (WGS) entry which is preliminary data.</text>
</comment>
<feature type="non-terminal residue" evidence="8">
    <location>
        <position position="308"/>
    </location>
</feature>
<dbReference type="PANTHER" id="PTHR43818">
    <property type="entry name" value="BCDNA.GH03377"/>
    <property type="match status" value="1"/>
</dbReference>
<dbReference type="InterPro" id="IPR050463">
    <property type="entry name" value="Gfo/Idh/MocA_oxidrdct_glycsds"/>
</dbReference>
<name>X1AUF2_9ZZZZ</name>
<evidence type="ECO:0000256" key="3">
    <source>
        <dbReference type="ARBA" id="ARBA00022801"/>
    </source>
</evidence>
<sequence length="308" mass="35398">ERKDIDLVIVTTPWYMHAEMAVYAMEQGKHVASEVPAAATIEEAWKLVETAERTRKHCMMLENYSYMPFQLLMLSMARQGFFGEIVHGDCAYNTSKMKNNFNKNLYWNMWWLRQYGSRKGNIYPTHGLGPIAQMMDINRGDKFEFLVSVESKDFMMQSKARELAATDSFFDEFTDLDYRGNMNTTIIKTTQGCTIVLQHDATSPSPHDMKHGIYGTKGSALYDPQPPRISTGNHKWASPEEFEKIKEKYTPEIFHKFNKLSSGHGGSDLKEDWHLIDCLHNGLPLDQDVYDAAAWSSILPLTDWSVRN</sequence>
<dbReference type="Gene3D" id="3.40.50.720">
    <property type="entry name" value="NAD(P)-binding Rossmann-like Domain"/>
    <property type="match status" value="1"/>
</dbReference>
<dbReference type="Pfam" id="PF01408">
    <property type="entry name" value="GFO_IDH_MocA"/>
    <property type="match status" value="1"/>
</dbReference>
<evidence type="ECO:0000256" key="5">
    <source>
        <dbReference type="ARBA" id="ARBA00023295"/>
    </source>
</evidence>
<dbReference type="GO" id="GO:0016798">
    <property type="term" value="F:hydrolase activity, acting on glycosyl bonds"/>
    <property type="evidence" value="ECO:0007669"/>
    <property type="project" value="UniProtKB-KW"/>
</dbReference>
<feature type="domain" description="Glycosyl hydrolase 109 C-terminal" evidence="7">
    <location>
        <begin position="71"/>
        <end position="224"/>
    </location>
</feature>
<gene>
    <name evidence="8" type="ORF">S01H4_30221</name>
</gene>
<evidence type="ECO:0000259" key="7">
    <source>
        <dbReference type="Pfam" id="PF21252"/>
    </source>
</evidence>
<accession>X1AUF2</accession>
<dbReference type="InterPro" id="IPR049303">
    <property type="entry name" value="Glyco_hydro_109_C"/>
</dbReference>
<dbReference type="AlphaFoldDB" id="X1AUF2"/>
<keyword evidence="5" id="KW-0326">Glycosidase</keyword>
<evidence type="ECO:0000256" key="4">
    <source>
        <dbReference type="ARBA" id="ARBA00023027"/>
    </source>
</evidence>
<dbReference type="Pfam" id="PF21252">
    <property type="entry name" value="Glyco_hydro_109_C"/>
    <property type="match status" value="1"/>
</dbReference>
<dbReference type="GO" id="GO:0000166">
    <property type="term" value="F:nucleotide binding"/>
    <property type="evidence" value="ECO:0007669"/>
    <property type="project" value="InterPro"/>
</dbReference>
<dbReference type="InterPro" id="IPR000683">
    <property type="entry name" value="Gfo/Idh/MocA-like_OxRdtase_N"/>
</dbReference>
<dbReference type="SUPFAM" id="SSF51735">
    <property type="entry name" value="NAD(P)-binding Rossmann-fold domains"/>
    <property type="match status" value="1"/>
</dbReference>
<proteinExistence type="inferred from homology"/>
<evidence type="ECO:0000256" key="1">
    <source>
        <dbReference type="ARBA" id="ARBA00001911"/>
    </source>
</evidence>